<protein>
    <recommendedName>
        <fullName evidence="3">Transposase</fullName>
    </recommendedName>
</protein>
<evidence type="ECO:0000313" key="1">
    <source>
        <dbReference type="EMBL" id="MFH7594514.1"/>
    </source>
</evidence>
<evidence type="ECO:0008006" key="3">
    <source>
        <dbReference type="Google" id="ProtNLM"/>
    </source>
</evidence>
<proteinExistence type="predicted"/>
<keyword evidence="2" id="KW-1185">Reference proteome</keyword>
<gene>
    <name evidence="1" type="ORF">WDV06_05330</name>
</gene>
<comment type="caution">
    <text evidence="1">The sequence shown here is derived from an EMBL/GenBank/DDBJ whole genome shotgun (WGS) entry which is preliminary data.</text>
</comment>
<sequence>MVGMKEVGGGLDTATTITPFPIAKRGVDRRRARTSTQEAVRQVVIDKWLDFGHRSKKTERDG</sequence>
<dbReference type="EMBL" id="JBBDHD010000009">
    <property type="protein sequence ID" value="MFH7594514.1"/>
    <property type="molecule type" value="Genomic_DNA"/>
</dbReference>
<evidence type="ECO:0000313" key="2">
    <source>
        <dbReference type="Proteomes" id="UP001610631"/>
    </source>
</evidence>
<name>A0ABW7P849_9ACTN</name>
<organism evidence="1 2">
    <name type="scientific">Streptomyces racemochromogenes</name>
    <dbReference type="NCBI Taxonomy" id="67353"/>
    <lineage>
        <taxon>Bacteria</taxon>
        <taxon>Bacillati</taxon>
        <taxon>Actinomycetota</taxon>
        <taxon>Actinomycetes</taxon>
        <taxon>Kitasatosporales</taxon>
        <taxon>Streptomycetaceae</taxon>
        <taxon>Streptomyces</taxon>
    </lineage>
</organism>
<dbReference type="Proteomes" id="UP001610631">
    <property type="component" value="Unassembled WGS sequence"/>
</dbReference>
<reference evidence="1 2" key="1">
    <citation type="submission" date="2024-03" db="EMBL/GenBank/DDBJ databases">
        <title>Whole genome sequencing of Streptomyces racemochromogenes, to identify antimicrobial biosynthetic gene clusters.</title>
        <authorList>
            <person name="Suryawanshi P."/>
            <person name="Krishnaraj P.U."/>
            <person name="Arun Y.P."/>
            <person name="Suryawanshi M.P."/>
            <person name="Rakshit O."/>
        </authorList>
    </citation>
    <scope>NUCLEOTIDE SEQUENCE [LARGE SCALE GENOMIC DNA]</scope>
    <source>
        <strain evidence="1 2">AUDT626</strain>
    </source>
</reference>
<accession>A0ABW7P849</accession>
<dbReference type="RefSeq" id="WP_395508450.1">
    <property type="nucleotide sequence ID" value="NZ_JBBDHD010000009.1"/>
</dbReference>